<keyword evidence="6 9" id="KW-1133">Transmembrane helix</keyword>
<evidence type="ECO:0000256" key="9">
    <source>
        <dbReference type="SAM" id="Phobius"/>
    </source>
</evidence>
<keyword evidence="11" id="KW-1185">Reference proteome</keyword>
<reference evidence="10 11" key="1">
    <citation type="submission" date="2018-11" db="EMBL/GenBank/DDBJ databases">
        <authorList>
            <person name="Ye M.-Q."/>
            <person name="Du Z.-J."/>
        </authorList>
    </citation>
    <scope>NUCLEOTIDE SEQUENCE [LARGE SCALE GENOMIC DNA]</scope>
    <source>
        <strain evidence="10 11">U0105</strain>
    </source>
</reference>
<evidence type="ECO:0000256" key="1">
    <source>
        <dbReference type="ARBA" id="ARBA00004141"/>
    </source>
</evidence>
<comment type="caution">
    <text evidence="10">The sequence shown here is derived from an EMBL/GenBank/DDBJ whole genome shotgun (WGS) entry which is preliminary data.</text>
</comment>
<name>A0A3N5Y2N5_9ALTE</name>
<dbReference type="Proteomes" id="UP000275281">
    <property type="component" value="Unassembled WGS sequence"/>
</dbReference>
<dbReference type="OrthoDB" id="9814523at2"/>
<dbReference type="RefSeq" id="WP_124026024.1">
    <property type="nucleotide sequence ID" value="NZ_JBHRSN010000005.1"/>
</dbReference>
<feature type="transmembrane region" description="Helical" evidence="9">
    <location>
        <begin position="380"/>
        <end position="401"/>
    </location>
</feature>
<feature type="transmembrane region" description="Helical" evidence="9">
    <location>
        <begin position="6"/>
        <end position="24"/>
    </location>
</feature>
<feature type="transmembrane region" description="Helical" evidence="9">
    <location>
        <begin position="263"/>
        <end position="285"/>
    </location>
</feature>
<feature type="transmembrane region" description="Helical" evidence="9">
    <location>
        <begin position="297"/>
        <end position="319"/>
    </location>
</feature>
<feature type="transmembrane region" description="Helical" evidence="9">
    <location>
        <begin position="116"/>
        <end position="137"/>
    </location>
</feature>
<dbReference type="Pfam" id="PF00474">
    <property type="entry name" value="SSF"/>
    <property type="match status" value="1"/>
</dbReference>
<dbReference type="PROSITE" id="PS50283">
    <property type="entry name" value="NA_SOLUT_SYMP_3"/>
    <property type="match status" value="1"/>
</dbReference>
<feature type="transmembrane region" description="Helical" evidence="9">
    <location>
        <begin position="45"/>
        <end position="68"/>
    </location>
</feature>
<keyword evidence="7 9" id="KW-0472">Membrane</keyword>
<sequence>MDSTAFLGIFIGYIAFTLLLGWYVSKNRRTGDDFLIGSRQLPFMLTLGTTVATLVGTGSSMGAVGFGYENGWAAALYGVGGATGLILCAWWFAPARDKQFMTMSEELSHYVDEHPVVKNVVACLILVASIGWLGAHILGGAMYLSWITDIDIQSAKVLIALGFTLYILVGGYIAVVWADSLQAIVLFTGFVLLAFFAVHEAGGFSAMLAAQPQENTSFLAHQKIGWLPALSLAIVIGVGVLATPSFRQRIYSAKSVSSARKSFVSAGILYFLFTTIPAIVGMSAFALNPELDNRDFAFPFLASSTLPLLIGLLVLIAGLSATMSSASSDAIAGVATVMRDISVMLTGKVPQEAKTVWYSRLATLLIVGVALLLASLSDDIIGYITKMIATVLSGLFVCGVLGRFWPAFNWQGALASLATASGISLLVVSQDEWMATLGNPIMPSVAGSLLAGYIVTRLTSLVPKSAL</sequence>
<feature type="transmembrane region" description="Helical" evidence="9">
    <location>
        <begin position="224"/>
        <end position="242"/>
    </location>
</feature>
<evidence type="ECO:0000256" key="2">
    <source>
        <dbReference type="ARBA" id="ARBA00006434"/>
    </source>
</evidence>
<dbReference type="EMBL" id="RPOK01000001">
    <property type="protein sequence ID" value="RPJ68022.1"/>
    <property type="molecule type" value="Genomic_DNA"/>
</dbReference>
<feature type="transmembrane region" description="Helical" evidence="9">
    <location>
        <begin position="357"/>
        <end position="374"/>
    </location>
</feature>
<dbReference type="GO" id="GO:0005886">
    <property type="term" value="C:plasma membrane"/>
    <property type="evidence" value="ECO:0007669"/>
    <property type="project" value="TreeGrafter"/>
</dbReference>
<evidence type="ECO:0000256" key="5">
    <source>
        <dbReference type="ARBA" id="ARBA00022847"/>
    </source>
</evidence>
<organism evidence="10 11">
    <name type="scientific">Alteromonas sediminis</name>
    <dbReference type="NCBI Taxonomy" id="2259342"/>
    <lineage>
        <taxon>Bacteria</taxon>
        <taxon>Pseudomonadati</taxon>
        <taxon>Pseudomonadota</taxon>
        <taxon>Gammaproteobacteria</taxon>
        <taxon>Alteromonadales</taxon>
        <taxon>Alteromonadaceae</taxon>
        <taxon>Alteromonas/Salinimonas group</taxon>
        <taxon>Alteromonas</taxon>
    </lineage>
</organism>
<feature type="transmembrane region" description="Helical" evidence="9">
    <location>
        <begin position="157"/>
        <end position="177"/>
    </location>
</feature>
<evidence type="ECO:0000256" key="8">
    <source>
        <dbReference type="RuleBase" id="RU362091"/>
    </source>
</evidence>
<accession>A0A3N5Y2N5</accession>
<evidence type="ECO:0000256" key="4">
    <source>
        <dbReference type="ARBA" id="ARBA00022692"/>
    </source>
</evidence>
<feature type="transmembrane region" description="Helical" evidence="9">
    <location>
        <begin position="408"/>
        <end position="429"/>
    </location>
</feature>
<evidence type="ECO:0000313" key="10">
    <source>
        <dbReference type="EMBL" id="RPJ68022.1"/>
    </source>
</evidence>
<feature type="transmembrane region" description="Helical" evidence="9">
    <location>
        <begin position="184"/>
        <end position="204"/>
    </location>
</feature>
<evidence type="ECO:0000256" key="7">
    <source>
        <dbReference type="ARBA" id="ARBA00023136"/>
    </source>
</evidence>
<dbReference type="InterPro" id="IPR001734">
    <property type="entry name" value="Na/solute_symporter"/>
</dbReference>
<keyword evidence="4 9" id="KW-0812">Transmembrane</keyword>
<gene>
    <name evidence="10" type="ORF">DRW07_00995</name>
</gene>
<dbReference type="InterPro" id="IPR050277">
    <property type="entry name" value="Sodium:Solute_Symporter"/>
</dbReference>
<evidence type="ECO:0000313" key="11">
    <source>
        <dbReference type="Proteomes" id="UP000275281"/>
    </source>
</evidence>
<feature type="transmembrane region" description="Helical" evidence="9">
    <location>
        <begin position="441"/>
        <end position="462"/>
    </location>
</feature>
<proteinExistence type="inferred from homology"/>
<keyword evidence="5" id="KW-0769">Symport</keyword>
<dbReference type="PANTHER" id="PTHR48086">
    <property type="entry name" value="SODIUM/PROLINE SYMPORTER-RELATED"/>
    <property type="match status" value="1"/>
</dbReference>
<feature type="transmembrane region" description="Helical" evidence="9">
    <location>
        <begin position="74"/>
        <end position="95"/>
    </location>
</feature>
<protein>
    <submittedName>
        <fullName evidence="10">Sodium:solute symporter family protein</fullName>
    </submittedName>
</protein>
<comment type="similarity">
    <text evidence="2 8">Belongs to the sodium:solute symporter (SSF) (TC 2.A.21) family.</text>
</comment>
<dbReference type="InterPro" id="IPR038377">
    <property type="entry name" value="Na/Glc_symporter_sf"/>
</dbReference>
<evidence type="ECO:0000256" key="3">
    <source>
        <dbReference type="ARBA" id="ARBA00022448"/>
    </source>
</evidence>
<dbReference type="CDD" id="cd10322">
    <property type="entry name" value="SLC5sbd"/>
    <property type="match status" value="1"/>
</dbReference>
<dbReference type="Gene3D" id="1.20.1730.10">
    <property type="entry name" value="Sodium/glucose cotransporter"/>
    <property type="match status" value="1"/>
</dbReference>
<dbReference type="AlphaFoldDB" id="A0A3N5Y2N5"/>
<comment type="subcellular location">
    <subcellularLocation>
        <location evidence="1">Membrane</location>
        <topology evidence="1">Multi-pass membrane protein</topology>
    </subcellularLocation>
</comment>
<evidence type="ECO:0000256" key="6">
    <source>
        <dbReference type="ARBA" id="ARBA00022989"/>
    </source>
</evidence>
<dbReference type="GO" id="GO:0015293">
    <property type="term" value="F:symporter activity"/>
    <property type="evidence" value="ECO:0007669"/>
    <property type="project" value="UniProtKB-KW"/>
</dbReference>
<dbReference type="PANTHER" id="PTHR48086:SF7">
    <property type="entry name" value="SODIUM-SOLUTE SYMPORTER-RELATED"/>
    <property type="match status" value="1"/>
</dbReference>
<keyword evidence="3" id="KW-0813">Transport</keyword>